<organism evidence="3 4">
    <name type="scientific">Bacillus mesophilus</name>
    <dbReference type="NCBI Taxonomy" id="1808955"/>
    <lineage>
        <taxon>Bacteria</taxon>
        <taxon>Bacillati</taxon>
        <taxon>Bacillota</taxon>
        <taxon>Bacilli</taxon>
        <taxon>Bacillales</taxon>
        <taxon>Bacillaceae</taxon>
        <taxon>Bacillus</taxon>
    </lineage>
</organism>
<feature type="transmembrane region" description="Helical" evidence="1">
    <location>
        <begin position="12"/>
        <end position="30"/>
    </location>
</feature>
<dbReference type="Proteomes" id="UP000481043">
    <property type="component" value="Unassembled WGS sequence"/>
</dbReference>
<dbReference type="CDD" id="cd00077">
    <property type="entry name" value="HDc"/>
    <property type="match status" value="1"/>
</dbReference>
<comment type="caution">
    <text evidence="3">The sequence shown here is derived from an EMBL/GenBank/DDBJ whole genome shotgun (WGS) entry which is preliminary data.</text>
</comment>
<feature type="transmembrane region" description="Helical" evidence="1">
    <location>
        <begin position="136"/>
        <end position="154"/>
    </location>
</feature>
<dbReference type="PANTHER" id="PTHR43155:SF2">
    <property type="entry name" value="CYCLIC DI-GMP PHOSPHODIESTERASE PA4108"/>
    <property type="match status" value="1"/>
</dbReference>
<dbReference type="PANTHER" id="PTHR43155">
    <property type="entry name" value="CYCLIC DI-GMP PHOSPHODIESTERASE PA4108-RELATED"/>
    <property type="match status" value="1"/>
</dbReference>
<dbReference type="AlphaFoldDB" id="A0A6M0Q7B5"/>
<dbReference type="Gene3D" id="1.10.3210.10">
    <property type="entry name" value="Hypothetical protein af1432"/>
    <property type="match status" value="1"/>
</dbReference>
<evidence type="ECO:0000259" key="2">
    <source>
        <dbReference type="PROSITE" id="PS51832"/>
    </source>
</evidence>
<accession>A0A6M0Q7B5</accession>
<keyword evidence="1" id="KW-1133">Transmembrane helix</keyword>
<evidence type="ECO:0000256" key="1">
    <source>
        <dbReference type="SAM" id="Phobius"/>
    </source>
</evidence>
<reference evidence="3 4" key="1">
    <citation type="submission" date="2020-02" db="EMBL/GenBank/DDBJ databases">
        <title>Bacillus aquiflavi sp. nov., isolated from yellow water of strong flavor Chinese baijiu in Yibin region of China.</title>
        <authorList>
            <person name="Xie J."/>
        </authorList>
    </citation>
    <scope>NUCLEOTIDE SEQUENCE [LARGE SCALE GENOMIC DNA]</scope>
    <source>
        <strain evidence="3 4">SA4</strain>
    </source>
</reference>
<proteinExistence type="predicted"/>
<dbReference type="SUPFAM" id="SSF109604">
    <property type="entry name" value="HD-domain/PDEase-like"/>
    <property type="match status" value="1"/>
</dbReference>
<gene>
    <name evidence="3" type="ORF">G4D63_10865</name>
</gene>
<feature type="transmembrane region" description="Helical" evidence="1">
    <location>
        <begin position="106"/>
        <end position="124"/>
    </location>
</feature>
<dbReference type="EMBL" id="JAAIWM010000003">
    <property type="protein sequence ID" value="NEY72225.1"/>
    <property type="molecule type" value="Genomic_DNA"/>
</dbReference>
<dbReference type="NCBIfam" id="TIGR00277">
    <property type="entry name" value="HDIG"/>
    <property type="match status" value="1"/>
</dbReference>
<dbReference type="InterPro" id="IPR037522">
    <property type="entry name" value="HD_GYP_dom"/>
</dbReference>
<name>A0A6M0Q7B5_9BACI</name>
<keyword evidence="1" id="KW-0472">Membrane</keyword>
<protein>
    <submittedName>
        <fullName evidence="3">HD-GYP domain-containing protein</fullName>
    </submittedName>
</protein>
<keyword evidence="1" id="KW-0812">Transmembrane</keyword>
<feature type="transmembrane region" description="Helical" evidence="1">
    <location>
        <begin position="36"/>
        <end position="55"/>
    </location>
</feature>
<feature type="domain" description="HD-GYP" evidence="2">
    <location>
        <begin position="163"/>
        <end position="360"/>
    </location>
</feature>
<dbReference type="PROSITE" id="PS51832">
    <property type="entry name" value="HD_GYP"/>
    <property type="match status" value="1"/>
</dbReference>
<dbReference type="InterPro" id="IPR006675">
    <property type="entry name" value="HDIG_dom"/>
</dbReference>
<evidence type="ECO:0000313" key="4">
    <source>
        <dbReference type="Proteomes" id="UP000481043"/>
    </source>
</evidence>
<sequence length="369" mass="42217">MELRAEKILKILWITCIMGALILHSIYLLFRDGFSPIYFLLLSILLLGFLPYTLLHRFIGKKCRADLLFINACLVTTAISLSLPFYNYFLMIFLPLISILFNQRRFFYIGSAVTIGVTIYELFFKNYLEEISTLQASIDIAFLFAYLFILDFVVRANAQYTKTSYIYDKTLNTLILAVEAKDDYTRGHSIRVSDYAMILGQYMCDTGYKIDLESLRISSILHDIGKINIPQDILSKEGKLTFEEYNTIKKHSQYGADLAKELGYPSHIVESILSHHERFDGKGYPEGKADQDTPINAKIIAIADTFDALTSNRSYRKAFSADEARKIVLDSMGSQFNANFEPVFEAVYPKFVEYQANVKNGNQEFSKVV</sequence>
<keyword evidence="4" id="KW-1185">Reference proteome</keyword>
<dbReference type="InterPro" id="IPR003607">
    <property type="entry name" value="HD/PDEase_dom"/>
</dbReference>
<dbReference type="RefSeq" id="WP_163179684.1">
    <property type="nucleotide sequence ID" value="NZ_JAAIWM010000003.1"/>
</dbReference>
<dbReference type="SMART" id="SM00471">
    <property type="entry name" value="HDc"/>
    <property type="match status" value="1"/>
</dbReference>
<dbReference type="Pfam" id="PF13487">
    <property type="entry name" value="HD_5"/>
    <property type="match status" value="1"/>
</dbReference>
<evidence type="ECO:0000313" key="3">
    <source>
        <dbReference type="EMBL" id="NEY72225.1"/>
    </source>
</evidence>